<dbReference type="UniPathway" id="UPA00848">
    <property type="reaction ID" value="UER00151"/>
</dbReference>
<keyword evidence="1 2" id="KW-0378">Hydrolase</keyword>
<name>A0A1I4ZVL3_9GAMM</name>
<dbReference type="PANTHER" id="PTHR36445">
    <property type="entry name" value="GTP CYCLOHYDROLASE MPTA"/>
    <property type="match status" value="1"/>
</dbReference>
<evidence type="ECO:0000313" key="3">
    <source>
        <dbReference type="EMBL" id="SFN54238.1"/>
    </source>
</evidence>
<dbReference type="RefSeq" id="WP_092409803.1">
    <property type="nucleotide sequence ID" value="NZ_FOVF01000029.1"/>
</dbReference>
<accession>A0A1I4ZVL3</accession>
<organism evidence="3 4">
    <name type="scientific">Dokdonella immobilis</name>
    <dbReference type="NCBI Taxonomy" id="578942"/>
    <lineage>
        <taxon>Bacteria</taxon>
        <taxon>Pseudomonadati</taxon>
        <taxon>Pseudomonadota</taxon>
        <taxon>Gammaproteobacteria</taxon>
        <taxon>Lysobacterales</taxon>
        <taxon>Rhodanobacteraceae</taxon>
        <taxon>Dokdonella</taxon>
    </lineage>
</organism>
<proteinExistence type="inferred from homology"/>
<evidence type="ECO:0000256" key="2">
    <source>
        <dbReference type="HAMAP-Rule" id="MF_01527"/>
    </source>
</evidence>
<sequence>MNVFTPTQLLPDVQAQADFREQGIDAVGIKGVRYPVVVQSGPRAVHTIASLSMTVALPAEVKGTHMSRFIELLEARAGHLDQATFRTMVLEMLERLGARSGRIAMRFPWFVSKAAPISGVSSLLDHDVEWIGSVAQDGRYSFRMRVQVAATSLCPCSKQISEYGAHNQRSHINIEAALCGAMPMEELIAIAEASASCEVYGLLKRADEKFVTERAYDNPKFVEDLVRDVAHALDQDPRITSYVVEAENFESIHNHSAFARIERDKPAGDAVRAARRLLAATDRTCRARGVS</sequence>
<reference evidence="3 4" key="1">
    <citation type="submission" date="2016-10" db="EMBL/GenBank/DDBJ databases">
        <authorList>
            <person name="de Groot N.N."/>
        </authorList>
    </citation>
    <scope>NUCLEOTIDE SEQUENCE [LARGE SCALE GENOMIC DNA]</scope>
    <source>
        <strain evidence="3 4">CGMCC 1.7659</strain>
    </source>
</reference>
<dbReference type="Pfam" id="PF02649">
    <property type="entry name" value="GCHY-1"/>
    <property type="match status" value="1"/>
</dbReference>
<dbReference type="PANTHER" id="PTHR36445:SF1">
    <property type="entry name" value="GTP CYCLOHYDROLASE MPTA"/>
    <property type="match status" value="1"/>
</dbReference>
<dbReference type="STRING" id="578942.SAMN05216289_12941"/>
<protein>
    <recommendedName>
        <fullName evidence="2">GTP cyclohydrolase FolE2</fullName>
        <ecNumber evidence="2">3.5.4.16</ecNumber>
    </recommendedName>
</protein>
<dbReference type="GO" id="GO:0046654">
    <property type="term" value="P:tetrahydrofolate biosynthetic process"/>
    <property type="evidence" value="ECO:0007669"/>
    <property type="project" value="UniProtKB-UniRule"/>
</dbReference>
<dbReference type="InterPro" id="IPR003801">
    <property type="entry name" value="GTP_cyclohydrolase_FolE2/MptA"/>
</dbReference>
<dbReference type="GO" id="GO:0003934">
    <property type="term" value="F:GTP cyclohydrolase I activity"/>
    <property type="evidence" value="ECO:0007669"/>
    <property type="project" value="UniProtKB-UniRule"/>
</dbReference>
<dbReference type="Gene3D" id="3.10.270.10">
    <property type="entry name" value="Urate Oxidase"/>
    <property type="match status" value="1"/>
</dbReference>
<dbReference type="InterPro" id="IPR022838">
    <property type="entry name" value="GTP_cyclohydrolase_FolE2"/>
</dbReference>
<feature type="site" description="May be catalytically important" evidence="2">
    <location>
        <position position="154"/>
    </location>
</feature>
<comment type="catalytic activity">
    <reaction evidence="2">
        <text>GTP + H2O = 7,8-dihydroneopterin 3'-triphosphate + formate + H(+)</text>
        <dbReference type="Rhea" id="RHEA:17473"/>
        <dbReference type="ChEBI" id="CHEBI:15377"/>
        <dbReference type="ChEBI" id="CHEBI:15378"/>
        <dbReference type="ChEBI" id="CHEBI:15740"/>
        <dbReference type="ChEBI" id="CHEBI:37565"/>
        <dbReference type="ChEBI" id="CHEBI:58462"/>
        <dbReference type="EC" id="3.5.4.16"/>
    </reaction>
</comment>
<dbReference type="EC" id="3.5.4.16" evidence="2"/>
<dbReference type="Proteomes" id="UP000198575">
    <property type="component" value="Unassembled WGS sequence"/>
</dbReference>
<dbReference type="NCBIfam" id="NF010200">
    <property type="entry name" value="PRK13674.1-1"/>
    <property type="match status" value="1"/>
</dbReference>
<comment type="function">
    <text evidence="2">Converts GTP to 7,8-dihydroneopterin triphosphate.</text>
</comment>
<comment type="similarity">
    <text evidence="2">Belongs to the GTP cyclohydrolase IV family.</text>
</comment>
<comment type="pathway">
    <text evidence="2">Cofactor biosynthesis; 7,8-dihydroneopterin triphosphate biosynthesis; 7,8-dihydroneopterin triphosphate from GTP: step 1/1.</text>
</comment>
<dbReference type="OrthoDB" id="9774824at2"/>
<dbReference type="HAMAP" id="MF_01527_B">
    <property type="entry name" value="GTP_cyclohydrol_B"/>
    <property type="match status" value="1"/>
</dbReference>
<evidence type="ECO:0000256" key="1">
    <source>
        <dbReference type="ARBA" id="ARBA00022801"/>
    </source>
</evidence>
<dbReference type="AlphaFoldDB" id="A0A1I4ZVL3"/>
<gene>
    <name evidence="2" type="primary">folE2</name>
    <name evidence="3" type="ORF">SAMN05216289_12941</name>
</gene>
<evidence type="ECO:0000313" key="4">
    <source>
        <dbReference type="Proteomes" id="UP000198575"/>
    </source>
</evidence>
<keyword evidence="4" id="KW-1185">Reference proteome</keyword>
<dbReference type="EMBL" id="FOVF01000029">
    <property type="protein sequence ID" value="SFN54238.1"/>
    <property type="molecule type" value="Genomic_DNA"/>
</dbReference>